<evidence type="ECO:0000313" key="2">
    <source>
        <dbReference type="EMBL" id="ETZ05509.1"/>
    </source>
</evidence>
<feature type="region of interest" description="Disordered" evidence="1">
    <location>
        <begin position="193"/>
        <end position="236"/>
    </location>
</feature>
<accession>A0A061JJ12</accession>
<gene>
    <name evidence="2" type="ORF">K737_300056</name>
</gene>
<name>A0A061JJ12_9PROT</name>
<proteinExistence type="predicted"/>
<comment type="caution">
    <text evidence="2">The sequence shown here is derived from an EMBL/GenBank/DDBJ whole genome shotgun (WGS) entry which is preliminary data.</text>
</comment>
<sequence>MFEKKLKISFFISFIFSGIISFSMENSAQASGHIWNFNGLTDNSDSSSDDELGSDGESSLKLSFGPHNLSSGDARGNLENSDSEHCEQEDDRNLNLPTHFLTNLDLDHILLQEKRGIMLDQTQQMALIKKVGECALDNLLCLEQNKDLLSKENTGIELDKISPVIHELNEPHPVIHELNGPHPVIHELNEPHPVIHEPNEFPPEPYHEAAEEGESSFSQDPKLVKKIKPNEDQKEK</sequence>
<reference evidence="2 3" key="1">
    <citation type="journal article" date="2013" name="Genome Announc.">
        <title>Draft Genome Sequence of Holospora undulata Strain HU1, a Micronucleus-Specific Symbiont of the Ciliate Paramecium caudatum.</title>
        <authorList>
            <person name="Dohra H."/>
            <person name="Suzuki H."/>
            <person name="Suzuki T."/>
            <person name="Tanaka K."/>
            <person name="Fujishima M."/>
        </authorList>
    </citation>
    <scope>NUCLEOTIDE SEQUENCE [LARGE SCALE GENOMIC DNA]</scope>
    <source>
        <strain evidence="2 3">HU1</strain>
    </source>
</reference>
<evidence type="ECO:0000313" key="3">
    <source>
        <dbReference type="Proteomes" id="UP000026922"/>
    </source>
</evidence>
<evidence type="ECO:0000256" key="1">
    <source>
        <dbReference type="SAM" id="MobiDB-lite"/>
    </source>
</evidence>
<feature type="compositionally biased region" description="Basic and acidic residues" evidence="1">
    <location>
        <begin position="193"/>
        <end position="210"/>
    </location>
</feature>
<dbReference type="RefSeq" id="WP_006292443.1">
    <property type="nucleotide sequence ID" value="NZ_ARPM03000027.1"/>
</dbReference>
<feature type="region of interest" description="Disordered" evidence="1">
    <location>
        <begin position="64"/>
        <end position="90"/>
    </location>
</feature>
<dbReference type="AlphaFoldDB" id="A0A061JJ12"/>
<organism evidence="2 3">
    <name type="scientific">Holospora undulata HU1</name>
    <dbReference type="NCBI Taxonomy" id="1321371"/>
    <lineage>
        <taxon>Bacteria</taxon>
        <taxon>Pseudomonadati</taxon>
        <taxon>Pseudomonadota</taxon>
        <taxon>Alphaproteobacteria</taxon>
        <taxon>Holosporales</taxon>
        <taxon>Holosporaceae</taxon>
        <taxon>Holospora</taxon>
    </lineage>
</organism>
<dbReference type="Proteomes" id="UP000026922">
    <property type="component" value="Unassembled WGS sequence"/>
</dbReference>
<keyword evidence="3" id="KW-1185">Reference proteome</keyword>
<dbReference type="EMBL" id="ARPM03000027">
    <property type="protein sequence ID" value="ETZ05509.1"/>
    <property type="molecule type" value="Genomic_DNA"/>
</dbReference>
<protein>
    <submittedName>
        <fullName evidence="2">Uncharacterized protein</fullName>
    </submittedName>
</protein>